<dbReference type="GO" id="GO:0004674">
    <property type="term" value="F:protein serine/threonine kinase activity"/>
    <property type="evidence" value="ECO:0007669"/>
    <property type="project" value="UniProtKB-KW"/>
</dbReference>
<name>A0A8J5SRM0_ZIZPA</name>
<dbReference type="OrthoDB" id="432483at2759"/>
<evidence type="ECO:0000256" key="4">
    <source>
        <dbReference type="ARBA" id="ARBA00022741"/>
    </source>
</evidence>
<evidence type="ECO:0000313" key="11">
    <source>
        <dbReference type="Proteomes" id="UP000729402"/>
    </source>
</evidence>
<feature type="region of interest" description="Disordered" evidence="9">
    <location>
        <begin position="141"/>
        <end position="169"/>
    </location>
</feature>
<keyword evidence="11" id="KW-1185">Reference proteome</keyword>
<accession>A0A8J5SRM0</accession>
<dbReference type="EMBL" id="JAAALK010000284">
    <property type="protein sequence ID" value="KAG8067568.1"/>
    <property type="molecule type" value="Genomic_DNA"/>
</dbReference>
<evidence type="ECO:0000256" key="5">
    <source>
        <dbReference type="ARBA" id="ARBA00022777"/>
    </source>
</evidence>
<proteinExistence type="predicted"/>
<evidence type="ECO:0000256" key="8">
    <source>
        <dbReference type="ARBA" id="ARBA00048679"/>
    </source>
</evidence>
<sequence length="180" mass="19487">MGMLNGAAGGGGVQHRADGGAVHVVRGHARVPGAGDHPRRGTRHYGSAVDWWTLGIFLYELNRPTLCDVIEQPLRFPSDGGSTVARDPIRGLLVKDPHKRIAFTSGATEIKLHPFFLRGRQPGARQELDAAVGTGAGLPAVRSHHSQGEEGAREHYSRGAGAGRRCRRGQVEHRRVLDRF</sequence>
<evidence type="ECO:0000256" key="7">
    <source>
        <dbReference type="ARBA" id="ARBA00047899"/>
    </source>
</evidence>
<reference evidence="10" key="2">
    <citation type="submission" date="2021-02" db="EMBL/GenBank/DDBJ databases">
        <authorList>
            <person name="Kimball J.A."/>
            <person name="Haas M.W."/>
            <person name="Macchietto M."/>
            <person name="Kono T."/>
            <person name="Duquette J."/>
            <person name="Shao M."/>
        </authorList>
    </citation>
    <scope>NUCLEOTIDE SEQUENCE</scope>
    <source>
        <tissue evidence="10">Fresh leaf tissue</tissue>
    </source>
</reference>
<dbReference type="GO" id="GO:0005524">
    <property type="term" value="F:ATP binding"/>
    <property type="evidence" value="ECO:0007669"/>
    <property type="project" value="UniProtKB-KW"/>
</dbReference>
<keyword evidence="6" id="KW-0067">ATP-binding</keyword>
<organism evidence="10 11">
    <name type="scientific">Zizania palustris</name>
    <name type="common">Northern wild rice</name>
    <dbReference type="NCBI Taxonomy" id="103762"/>
    <lineage>
        <taxon>Eukaryota</taxon>
        <taxon>Viridiplantae</taxon>
        <taxon>Streptophyta</taxon>
        <taxon>Embryophyta</taxon>
        <taxon>Tracheophyta</taxon>
        <taxon>Spermatophyta</taxon>
        <taxon>Magnoliopsida</taxon>
        <taxon>Liliopsida</taxon>
        <taxon>Poales</taxon>
        <taxon>Poaceae</taxon>
        <taxon>BOP clade</taxon>
        <taxon>Oryzoideae</taxon>
        <taxon>Oryzeae</taxon>
        <taxon>Zizaniinae</taxon>
        <taxon>Zizania</taxon>
    </lineage>
</organism>
<dbReference type="EC" id="2.7.11.1" evidence="1"/>
<keyword evidence="2" id="KW-0723">Serine/threonine-protein kinase</keyword>
<evidence type="ECO:0000256" key="2">
    <source>
        <dbReference type="ARBA" id="ARBA00022527"/>
    </source>
</evidence>
<dbReference type="PANTHER" id="PTHR45637">
    <property type="entry name" value="FLIPPASE KINASE 1-RELATED"/>
    <property type="match status" value="1"/>
</dbReference>
<evidence type="ECO:0000256" key="6">
    <source>
        <dbReference type="ARBA" id="ARBA00022840"/>
    </source>
</evidence>
<keyword evidence="4" id="KW-0547">Nucleotide-binding</keyword>
<feature type="compositionally biased region" description="Basic and acidic residues" evidence="9">
    <location>
        <begin position="146"/>
        <end position="157"/>
    </location>
</feature>
<reference evidence="10" key="1">
    <citation type="journal article" date="2021" name="bioRxiv">
        <title>Whole Genome Assembly and Annotation of Northern Wild Rice, Zizania palustris L., Supports a Whole Genome Duplication in the Zizania Genus.</title>
        <authorList>
            <person name="Haas M."/>
            <person name="Kono T."/>
            <person name="Macchietto M."/>
            <person name="Millas R."/>
            <person name="McGilp L."/>
            <person name="Shao M."/>
            <person name="Duquette J."/>
            <person name="Hirsch C.N."/>
            <person name="Kimball J."/>
        </authorList>
    </citation>
    <scope>NUCLEOTIDE SEQUENCE</scope>
    <source>
        <tissue evidence="10">Fresh leaf tissue</tissue>
    </source>
</reference>
<keyword evidence="5" id="KW-0418">Kinase</keyword>
<protein>
    <recommendedName>
        <fullName evidence="1">non-specific serine/threonine protein kinase</fullName>
        <ecNumber evidence="1">2.7.11.1</ecNumber>
    </recommendedName>
</protein>
<comment type="catalytic activity">
    <reaction evidence="8">
        <text>L-seryl-[protein] + ATP = O-phospho-L-seryl-[protein] + ADP + H(+)</text>
        <dbReference type="Rhea" id="RHEA:17989"/>
        <dbReference type="Rhea" id="RHEA-COMP:9863"/>
        <dbReference type="Rhea" id="RHEA-COMP:11604"/>
        <dbReference type="ChEBI" id="CHEBI:15378"/>
        <dbReference type="ChEBI" id="CHEBI:29999"/>
        <dbReference type="ChEBI" id="CHEBI:30616"/>
        <dbReference type="ChEBI" id="CHEBI:83421"/>
        <dbReference type="ChEBI" id="CHEBI:456216"/>
        <dbReference type="EC" id="2.7.11.1"/>
    </reaction>
</comment>
<gene>
    <name evidence="10" type="ORF">GUJ93_ZPchr0005g14241</name>
</gene>
<dbReference type="Proteomes" id="UP000729402">
    <property type="component" value="Unassembled WGS sequence"/>
</dbReference>
<evidence type="ECO:0000256" key="1">
    <source>
        <dbReference type="ARBA" id="ARBA00012513"/>
    </source>
</evidence>
<evidence type="ECO:0000256" key="9">
    <source>
        <dbReference type="SAM" id="MobiDB-lite"/>
    </source>
</evidence>
<evidence type="ECO:0000313" key="10">
    <source>
        <dbReference type="EMBL" id="KAG8067568.1"/>
    </source>
</evidence>
<dbReference type="AlphaFoldDB" id="A0A8J5SRM0"/>
<comment type="caution">
    <text evidence="10">The sequence shown here is derived from an EMBL/GenBank/DDBJ whole genome shotgun (WGS) entry which is preliminary data.</text>
</comment>
<evidence type="ECO:0000256" key="3">
    <source>
        <dbReference type="ARBA" id="ARBA00022679"/>
    </source>
</evidence>
<comment type="catalytic activity">
    <reaction evidence="7">
        <text>L-threonyl-[protein] + ATP = O-phospho-L-threonyl-[protein] + ADP + H(+)</text>
        <dbReference type="Rhea" id="RHEA:46608"/>
        <dbReference type="Rhea" id="RHEA-COMP:11060"/>
        <dbReference type="Rhea" id="RHEA-COMP:11605"/>
        <dbReference type="ChEBI" id="CHEBI:15378"/>
        <dbReference type="ChEBI" id="CHEBI:30013"/>
        <dbReference type="ChEBI" id="CHEBI:30616"/>
        <dbReference type="ChEBI" id="CHEBI:61977"/>
        <dbReference type="ChEBI" id="CHEBI:456216"/>
        <dbReference type="EC" id="2.7.11.1"/>
    </reaction>
</comment>
<keyword evidence="3" id="KW-0808">Transferase</keyword>